<feature type="coiled-coil region" evidence="5">
    <location>
        <begin position="25"/>
        <end position="52"/>
    </location>
</feature>
<evidence type="ECO:0000259" key="6">
    <source>
        <dbReference type="PROSITE" id="PS50090"/>
    </source>
</evidence>
<organism evidence="8 9">
    <name type="scientific">Boletus edulis BED1</name>
    <dbReference type="NCBI Taxonomy" id="1328754"/>
    <lineage>
        <taxon>Eukaryota</taxon>
        <taxon>Fungi</taxon>
        <taxon>Dikarya</taxon>
        <taxon>Basidiomycota</taxon>
        <taxon>Agaricomycotina</taxon>
        <taxon>Agaricomycetes</taxon>
        <taxon>Agaricomycetidae</taxon>
        <taxon>Boletales</taxon>
        <taxon>Boletineae</taxon>
        <taxon>Boletaceae</taxon>
        <taxon>Boletoideae</taxon>
        <taxon>Boletus</taxon>
    </lineage>
</organism>
<keyword evidence="3" id="KW-0804">Transcription</keyword>
<dbReference type="Gene3D" id="1.10.10.60">
    <property type="entry name" value="Homeodomain-like"/>
    <property type="match status" value="3"/>
</dbReference>
<sequence length="341" mass="38506">MDGEVDNEGVAELGQRTLQANKKHTDALKTYIQELEAELETLDRLIVRRRDDVDNIDEPDLDIGSSVIIPGSVRATAPITTKELLSPEFPFHQDALKRSRYQRFSEVHPMKPKELEALAEAVQAESHRKDALDIQKRGCPAFPNIDAQTTRILGLDAEGIDWNRVAEKMSAISMTTRTAQECEIRWLGEQHPEFNHDTWSKEEVLKVKSLAAEFKDGPPDWVAVAKRLGTRRTPLDCMRRATSRKAHQWTMDADERLLKAICMYGHDNWHLVARYVSEDVTPSQCSSRFEKTLDESIKHSAWSAEEDARLSAAVAACGSSWVDVAANIPGRHKRSMPRALD</sequence>
<proteinExistence type="predicted"/>
<dbReference type="InterPro" id="IPR051575">
    <property type="entry name" value="Myb-like_DNA-bd"/>
</dbReference>
<dbReference type="PROSITE" id="PS50090">
    <property type="entry name" value="MYB_LIKE"/>
    <property type="match status" value="3"/>
</dbReference>
<name>A0AAD4GK65_BOLED</name>
<keyword evidence="9" id="KW-1185">Reference proteome</keyword>
<dbReference type="Proteomes" id="UP001194468">
    <property type="component" value="Unassembled WGS sequence"/>
</dbReference>
<dbReference type="InterPro" id="IPR001005">
    <property type="entry name" value="SANT/Myb"/>
</dbReference>
<accession>A0AAD4GK65</accession>
<evidence type="ECO:0000313" key="9">
    <source>
        <dbReference type="Proteomes" id="UP001194468"/>
    </source>
</evidence>
<keyword evidence="2" id="KW-0238">DNA-binding</keyword>
<dbReference type="InterPro" id="IPR017930">
    <property type="entry name" value="Myb_dom"/>
</dbReference>
<keyword evidence="4" id="KW-0539">Nucleus</keyword>
<reference evidence="8" key="2">
    <citation type="journal article" date="2020" name="Nat. Commun.">
        <title>Large-scale genome sequencing of mycorrhizal fungi provides insights into the early evolution of symbiotic traits.</title>
        <authorList>
            <person name="Miyauchi S."/>
            <person name="Kiss E."/>
            <person name="Kuo A."/>
            <person name="Drula E."/>
            <person name="Kohler A."/>
            <person name="Sanchez-Garcia M."/>
            <person name="Morin E."/>
            <person name="Andreopoulos B."/>
            <person name="Barry K.W."/>
            <person name="Bonito G."/>
            <person name="Buee M."/>
            <person name="Carver A."/>
            <person name="Chen C."/>
            <person name="Cichocki N."/>
            <person name="Clum A."/>
            <person name="Culley D."/>
            <person name="Crous P.W."/>
            <person name="Fauchery L."/>
            <person name="Girlanda M."/>
            <person name="Hayes R.D."/>
            <person name="Keri Z."/>
            <person name="LaButti K."/>
            <person name="Lipzen A."/>
            <person name="Lombard V."/>
            <person name="Magnuson J."/>
            <person name="Maillard F."/>
            <person name="Murat C."/>
            <person name="Nolan M."/>
            <person name="Ohm R.A."/>
            <person name="Pangilinan J."/>
            <person name="Pereira M.F."/>
            <person name="Perotto S."/>
            <person name="Peter M."/>
            <person name="Pfister S."/>
            <person name="Riley R."/>
            <person name="Sitrit Y."/>
            <person name="Stielow J.B."/>
            <person name="Szollosi G."/>
            <person name="Zifcakova L."/>
            <person name="Stursova M."/>
            <person name="Spatafora J.W."/>
            <person name="Tedersoo L."/>
            <person name="Vaario L.M."/>
            <person name="Yamada A."/>
            <person name="Yan M."/>
            <person name="Wang P."/>
            <person name="Xu J."/>
            <person name="Bruns T."/>
            <person name="Baldrian P."/>
            <person name="Vilgalys R."/>
            <person name="Dunand C."/>
            <person name="Henrissat B."/>
            <person name="Grigoriev I.V."/>
            <person name="Hibbett D."/>
            <person name="Nagy L.G."/>
            <person name="Martin F.M."/>
        </authorList>
    </citation>
    <scope>NUCLEOTIDE SEQUENCE</scope>
    <source>
        <strain evidence="8">BED1</strain>
    </source>
</reference>
<gene>
    <name evidence="8" type="ORF">L210DRAFT_3684140</name>
</gene>
<dbReference type="GO" id="GO:0042795">
    <property type="term" value="P:snRNA transcription by RNA polymerase II"/>
    <property type="evidence" value="ECO:0007669"/>
    <property type="project" value="TreeGrafter"/>
</dbReference>
<evidence type="ECO:0000256" key="5">
    <source>
        <dbReference type="SAM" id="Coils"/>
    </source>
</evidence>
<evidence type="ECO:0000259" key="7">
    <source>
        <dbReference type="PROSITE" id="PS51294"/>
    </source>
</evidence>
<feature type="domain" description="HTH myb-type" evidence="7">
    <location>
        <begin position="191"/>
        <end position="249"/>
    </location>
</feature>
<feature type="domain" description="Myb-like" evidence="6">
    <location>
        <begin position="191"/>
        <end position="240"/>
    </location>
</feature>
<keyword evidence="5" id="KW-0175">Coiled coil</keyword>
<dbReference type="CDD" id="cd00167">
    <property type="entry name" value="SANT"/>
    <property type="match status" value="3"/>
</dbReference>
<dbReference type="GO" id="GO:0000978">
    <property type="term" value="F:RNA polymerase II cis-regulatory region sequence-specific DNA binding"/>
    <property type="evidence" value="ECO:0007669"/>
    <property type="project" value="TreeGrafter"/>
</dbReference>
<evidence type="ECO:0000256" key="4">
    <source>
        <dbReference type="ARBA" id="ARBA00023242"/>
    </source>
</evidence>
<evidence type="ECO:0008006" key="10">
    <source>
        <dbReference type="Google" id="ProtNLM"/>
    </source>
</evidence>
<dbReference type="SUPFAM" id="SSF46689">
    <property type="entry name" value="Homeodomain-like"/>
    <property type="match status" value="2"/>
</dbReference>
<dbReference type="EMBL" id="WHUW01000002">
    <property type="protein sequence ID" value="KAF8450309.1"/>
    <property type="molecule type" value="Genomic_DNA"/>
</dbReference>
<dbReference type="PROSITE" id="PS51294">
    <property type="entry name" value="HTH_MYB"/>
    <property type="match status" value="2"/>
</dbReference>
<dbReference type="AlphaFoldDB" id="A0AAD4GK65"/>
<comment type="caution">
    <text evidence="8">The sequence shown here is derived from an EMBL/GenBank/DDBJ whole genome shotgun (WGS) entry which is preliminary data.</text>
</comment>
<protein>
    <recommendedName>
        <fullName evidence="10">MYB transcription factor</fullName>
    </recommendedName>
</protein>
<evidence type="ECO:0000256" key="1">
    <source>
        <dbReference type="ARBA" id="ARBA00023015"/>
    </source>
</evidence>
<dbReference type="SMART" id="SM00717">
    <property type="entry name" value="SANT"/>
    <property type="match status" value="4"/>
</dbReference>
<dbReference type="GO" id="GO:0042796">
    <property type="term" value="P:snRNA transcription by RNA polymerase III"/>
    <property type="evidence" value="ECO:0007669"/>
    <property type="project" value="TreeGrafter"/>
</dbReference>
<feature type="domain" description="HTH myb-type" evidence="7">
    <location>
        <begin position="294"/>
        <end position="331"/>
    </location>
</feature>
<feature type="domain" description="Myb-like" evidence="6">
    <location>
        <begin position="294"/>
        <end position="331"/>
    </location>
</feature>
<evidence type="ECO:0000313" key="8">
    <source>
        <dbReference type="EMBL" id="KAF8450309.1"/>
    </source>
</evidence>
<dbReference type="GO" id="GO:0019185">
    <property type="term" value="C:snRNA-activating protein complex"/>
    <property type="evidence" value="ECO:0007669"/>
    <property type="project" value="TreeGrafter"/>
</dbReference>
<feature type="domain" description="Myb-like" evidence="6">
    <location>
        <begin position="241"/>
        <end position="293"/>
    </location>
</feature>
<dbReference type="Pfam" id="PF13921">
    <property type="entry name" value="Myb_DNA-bind_6"/>
    <property type="match status" value="2"/>
</dbReference>
<evidence type="ECO:0000256" key="2">
    <source>
        <dbReference type="ARBA" id="ARBA00023125"/>
    </source>
</evidence>
<dbReference type="GO" id="GO:0001006">
    <property type="term" value="F:RNA polymerase III type 3 promoter sequence-specific DNA binding"/>
    <property type="evidence" value="ECO:0007669"/>
    <property type="project" value="TreeGrafter"/>
</dbReference>
<reference evidence="8" key="1">
    <citation type="submission" date="2019-10" db="EMBL/GenBank/DDBJ databases">
        <authorList>
            <consortium name="DOE Joint Genome Institute"/>
            <person name="Kuo A."/>
            <person name="Miyauchi S."/>
            <person name="Kiss E."/>
            <person name="Drula E."/>
            <person name="Kohler A."/>
            <person name="Sanchez-Garcia M."/>
            <person name="Andreopoulos B."/>
            <person name="Barry K.W."/>
            <person name="Bonito G."/>
            <person name="Buee M."/>
            <person name="Carver A."/>
            <person name="Chen C."/>
            <person name="Cichocki N."/>
            <person name="Clum A."/>
            <person name="Culley D."/>
            <person name="Crous P.W."/>
            <person name="Fauchery L."/>
            <person name="Girlanda M."/>
            <person name="Hayes R."/>
            <person name="Keri Z."/>
            <person name="LaButti K."/>
            <person name="Lipzen A."/>
            <person name="Lombard V."/>
            <person name="Magnuson J."/>
            <person name="Maillard F."/>
            <person name="Morin E."/>
            <person name="Murat C."/>
            <person name="Nolan M."/>
            <person name="Ohm R."/>
            <person name="Pangilinan J."/>
            <person name="Pereira M."/>
            <person name="Perotto S."/>
            <person name="Peter M."/>
            <person name="Riley R."/>
            <person name="Sitrit Y."/>
            <person name="Stielow B."/>
            <person name="Szollosi G."/>
            <person name="Zifcakova L."/>
            <person name="Stursova M."/>
            <person name="Spatafora J.W."/>
            <person name="Tedersoo L."/>
            <person name="Vaario L.-M."/>
            <person name="Yamada A."/>
            <person name="Yan M."/>
            <person name="Wang P."/>
            <person name="Xu J."/>
            <person name="Bruns T."/>
            <person name="Baldrian P."/>
            <person name="Vilgalys R."/>
            <person name="Henrissat B."/>
            <person name="Grigoriev I.V."/>
            <person name="Hibbett D."/>
            <person name="Nagy L.G."/>
            <person name="Martin F.M."/>
        </authorList>
    </citation>
    <scope>NUCLEOTIDE SEQUENCE</scope>
    <source>
        <strain evidence="8">BED1</strain>
    </source>
</reference>
<dbReference type="PANTHER" id="PTHR46621">
    <property type="entry name" value="SNRNA-ACTIVATING PROTEIN COMPLEX SUBUNIT 4"/>
    <property type="match status" value="1"/>
</dbReference>
<dbReference type="PANTHER" id="PTHR46621:SF1">
    <property type="entry name" value="SNRNA-ACTIVATING PROTEIN COMPLEX SUBUNIT 4"/>
    <property type="match status" value="1"/>
</dbReference>
<evidence type="ECO:0000256" key="3">
    <source>
        <dbReference type="ARBA" id="ARBA00023163"/>
    </source>
</evidence>
<dbReference type="InterPro" id="IPR009057">
    <property type="entry name" value="Homeodomain-like_sf"/>
</dbReference>
<keyword evidence="1" id="KW-0805">Transcription regulation</keyword>